<dbReference type="GO" id="GO:0016853">
    <property type="term" value="F:isomerase activity"/>
    <property type="evidence" value="ECO:0007669"/>
    <property type="project" value="UniProtKB-KW"/>
</dbReference>
<dbReference type="EMBL" id="FQUS01000027">
    <property type="protein sequence ID" value="SHG40859.1"/>
    <property type="molecule type" value="Genomic_DNA"/>
</dbReference>
<protein>
    <submittedName>
        <fullName evidence="2">Galactosamine 6-phosphate isomerase AgaS</fullName>
    </submittedName>
</protein>
<keyword evidence="3" id="KW-1185">Reference proteome</keyword>
<dbReference type="SUPFAM" id="SSF53697">
    <property type="entry name" value="SIS domain"/>
    <property type="match status" value="1"/>
</dbReference>
<reference evidence="2 3" key="1">
    <citation type="submission" date="2016-11" db="EMBL/GenBank/DDBJ databases">
        <authorList>
            <person name="Jaros S."/>
            <person name="Januszkiewicz K."/>
            <person name="Wedrychowicz H."/>
        </authorList>
    </citation>
    <scope>NUCLEOTIDE SEQUENCE [LARGE SCALE GENOMIC DNA]</scope>
    <source>
        <strain evidence="2 3">DSM 21986</strain>
    </source>
</reference>
<evidence type="ECO:0000313" key="3">
    <source>
        <dbReference type="Proteomes" id="UP000184041"/>
    </source>
</evidence>
<dbReference type="GO" id="GO:1901135">
    <property type="term" value="P:carbohydrate derivative metabolic process"/>
    <property type="evidence" value="ECO:0007669"/>
    <property type="project" value="InterPro"/>
</dbReference>
<dbReference type="PANTHER" id="PTHR10937">
    <property type="entry name" value="GLUCOSAMINE--FRUCTOSE-6-PHOSPHATE AMINOTRANSFERASE, ISOMERIZING"/>
    <property type="match status" value="1"/>
</dbReference>
<dbReference type="Pfam" id="PF01380">
    <property type="entry name" value="SIS"/>
    <property type="match status" value="1"/>
</dbReference>
<dbReference type="STRING" id="1194090.SAMN05443144_12739"/>
<dbReference type="Gene3D" id="3.40.50.10490">
    <property type="entry name" value="Glucose-6-phosphate isomerase like protein, domain 1"/>
    <property type="match status" value="2"/>
</dbReference>
<dbReference type="OrthoDB" id="9779207at2"/>
<evidence type="ECO:0000259" key="1">
    <source>
        <dbReference type="PROSITE" id="PS51464"/>
    </source>
</evidence>
<dbReference type="PROSITE" id="PS51464">
    <property type="entry name" value="SIS"/>
    <property type="match status" value="2"/>
</dbReference>
<proteinExistence type="predicted"/>
<gene>
    <name evidence="2" type="ORF">SAMN05443144_12739</name>
</gene>
<dbReference type="InterPro" id="IPR046348">
    <property type="entry name" value="SIS_dom_sf"/>
</dbReference>
<dbReference type="PANTHER" id="PTHR10937:SF4">
    <property type="entry name" value="GLUCOSAMINE-6-PHOSPHATE DEAMINASE"/>
    <property type="match status" value="1"/>
</dbReference>
<dbReference type="AlphaFoldDB" id="A0A1M5JKR6"/>
<name>A0A1M5JKR6_9BACT</name>
<feature type="domain" description="SIS" evidence="1">
    <location>
        <begin position="205"/>
        <end position="360"/>
    </location>
</feature>
<keyword evidence="2" id="KW-0413">Isomerase</keyword>
<dbReference type="Proteomes" id="UP000184041">
    <property type="component" value="Unassembled WGS sequence"/>
</dbReference>
<sequence>MKKTFAHTKKEIEGQPDLWLETLQLIHENSDCIDFLHSVYSRDRLNVVLTGAGSSAFIGETVEHLFEGRQASARALPTTTLVTHFKDYIDTSTPLLLISFARSGNSPESIAVVDIAESRCGEVHHLAITCNKSGRLAQKIQQLENGCTVVLPPASEDRGLAMTGSFTSMVLSAVYYSKFRQLKNNGTAGLLSKIADDSRHIINTAAKPLKSISEQPFNRIVFLGSGPLLGIARESHLKVQELSDGEVVGKFDSFLGFRHGPKAVVDKQTILVFLFSSDKHVFRYEKDLVEQIVHENTAMKCIGVFHNRRQAEAFDLDLNIAIRQGDEPAPSDYDLLPYVLPAQMIGFYKSLDLGLKPDAPSKNNAISRVVKGVKIYPESKD</sequence>
<dbReference type="GO" id="GO:0097367">
    <property type="term" value="F:carbohydrate derivative binding"/>
    <property type="evidence" value="ECO:0007669"/>
    <property type="project" value="InterPro"/>
</dbReference>
<organism evidence="2 3">
    <name type="scientific">Fodinibius roseus</name>
    <dbReference type="NCBI Taxonomy" id="1194090"/>
    <lineage>
        <taxon>Bacteria</taxon>
        <taxon>Pseudomonadati</taxon>
        <taxon>Balneolota</taxon>
        <taxon>Balneolia</taxon>
        <taxon>Balneolales</taxon>
        <taxon>Balneolaceae</taxon>
        <taxon>Fodinibius</taxon>
    </lineage>
</organism>
<dbReference type="InterPro" id="IPR001347">
    <property type="entry name" value="SIS_dom"/>
</dbReference>
<feature type="domain" description="SIS" evidence="1">
    <location>
        <begin position="36"/>
        <end position="184"/>
    </location>
</feature>
<evidence type="ECO:0000313" key="2">
    <source>
        <dbReference type="EMBL" id="SHG40859.1"/>
    </source>
</evidence>
<accession>A0A1M5JKR6</accession>
<dbReference type="RefSeq" id="WP_073067870.1">
    <property type="nucleotide sequence ID" value="NZ_FQUS01000027.1"/>
</dbReference>